<evidence type="ECO:0000259" key="1">
    <source>
        <dbReference type="PROSITE" id="PS51186"/>
    </source>
</evidence>
<dbReference type="EMBL" id="JBHMCA010000057">
    <property type="protein sequence ID" value="MFB9448353.1"/>
    <property type="molecule type" value="Genomic_DNA"/>
</dbReference>
<dbReference type="PANTHER" id="PTHR43792:SF1">
    <property type="entry name" value="N-ACETYLTRANSFERASE DOMAIN-CONTAINING PROTEIN"/>
    <property type="match status" value="1"/>
</dbReference>
<name>A0ABV5MIC6_9ACTN</name>
<gene>
    <name evidence="2" type="ORF">ACFFTR_35150</name>
</gene>
<dbReference type="PROSITE" id="PS51186">
    <property type="entry name" value="GNAT"/>
    <property type="match status" value="1"/>
</dbReference>
<evidence type="ECO:0000313" key="2">
    <source>
        <dbReference type="EMBL" id="MFB9448353.1"/>
    </source>
</evidence>
<accession>A0ABV5MIC6</accession>
<sequence length="177" mass="19955">MDDLDMSTRGGMRRTLTTARLDLAAFQPDDAEALHELFSDPQTHTIGNGPLRDIRETEHWITRRQACRRDLGLCWYALRERPTGRLVGNCGIFVGRTGPTEPEIGYEIRHDSQHRGYATEAATAVITECARIGLPRVWATVRPANTASLRVLHHLGMSFTRSETDEKGTLHYMSRVP</sequence>
<protein>
    <submittedName>
        <fullName evidence="2">GNAT family N-acetyltransferase</fullName>
        <ecNumber evidence="2">2.3.-.-</ecNumber>
    </submittedName>
</protein>
<keyword evidence="2" id="KW-0012">Acyltransferase</keyword>
<evidence type="ECO:0000313" key="3">
    <source>
        <dbReference type="Proteomes" id="UP001589608"/>
    </source>
</evidence>
<dbReference type="SUPFAM" id="SSF55729">
    <property type="entry name" value="Acyl-CoA N-acyltransferases (Nat)"/>
    <property type="match status" value="1"/>
</dbReference>
<organism evidence="2 3">
    <name type="scientific">Dactylosporangium vinaceum</name>
    <dbReference type="NCBI Taxonomy" id="53362"/>
    <lineage>
        <taxon>Bacteria</taxon>
        <taxon>Bacillati</taxon>
        <taxon>Actinomycetota</taxon>
        <taxon>Actinomycetes</taxon>
        <taxon>Micromonosporales</taxon>
        <taxon>Micromonosporaceae</taxon>
        <taxon>Dactylosporangium</taxon>
    </lineage>
</organism>
<dbReference type="GO" id="GO:0016746">
    <property type="term" value="F:acyltransferase activity"/>
    <property type="evidence" value="ECO:0007669"/>
    <property type="project" value="UniProtKB-KW"/>
</dbReference>
<dbReference type="PANTHER" id="PTHR43792">
    <property type="entry name" value="GNAT FAMILY, PUTATIVE (AFU_ORTHOLOGUE AFUA_3G00765)-RELATED-RELATED"/>
    <property type="match status" value="1"/>
</dbReference>
<dbReference type="Proteomes" id="UP001589608">
    <property type="component" value="Unassembled WGS sequence"/>
</dbReference>
<dbReference type="InterPro" id="IPR000182">
    <property type="entry name" value="GNAT_dom"/>
</dbReference>
<comment type="caution">
    <text evidence="2">The sequence shown here is derived from an EMBL/GenBank/DDBJ whole genome shotgun (WGS) entry which is preliminary data.</text>
</comment>
<keyword evidence="2" id="KW-0808">Transferase</keyword>
<dbReference type="EC" id="2.3.-.-" evidence="2"/>
<dbReference type="InterPro" id="IPR016181">
    <property type="entry name" value="Acyl_CoA_acyltransferase"/>
</dbReference>
<dbReference type="Gene3D" id="3.40.630.30">
    <property type="match status" value="1"/>
</dbReference>
<feature type="domain" description="N-acetyltransferase" evidence="1">
    <location>
        <begin position="21"/>
        <end position="177"/>
    </location>
</feature>
<dbReference type="RefSeq" id="WP_223102902.1">
    <property type="nucleotide sequence ID" value="NZ_CP061913.1"/>
</dbReference>
<reference evidence="2 3" key="1">
    <citation type="submission" date="2024-09" db="EMBL/GenBank/DDBJ databases">
        <authorList>
            <person name="Sun Q."/>
            <person name="Mori K."/>
        </authorList>
    </citation>
    <scope>NUCLEOTIDE SEQUENCE [LARGE SCALE GENOMIC DNA]</scope>
    <source>
        <strain evidence="2 3">JCM 3307</strain>
    </source>
</reference>
<keyword evidence="3" id="KW-1185">Reference proteome</keyword>
<dbReference type="InterPro" id="IPR051531">
    <property type="entry name" value="N-acetyltransferase"/>
</dbReference>
<proteinExistence type="predicted"/>
<dbReference type="Pfam" id="PF13302">
    <property type="entry name" value="Acetyltransf_3"/>
    <property type="match status" value="1"/>
</dbReference>